<dbReference type="EMBL" id="SPQT01000001">
    <property type="protein sequence ID" value="TFV51285.1"/>
    <property type="molecule type" value="Genomic_DNA"/>
</dbReference>
<name>A0A4Y9M8D9_9BRAD</name>
<dbReference type="RefSeq" id="WP_135173027.1">
    <property type="nucleotide sequence ID" value="NZ_SPQT01000001.1"/>
</dbReference>
<feature type="signal peptide" evidence="1">
    <location>
        <begin position="1"/>
        <end position="25"/>
    </location>
</feature>
<dbReference type="Gene3D" id="2.60.120.10">
    <property type="entry name" value="Jelly Rolls"/>
    <property type="match status" value="2"/>
</dbReference>
<dbReference type="SUPFAM" id="SSF51182">
    <property type="entry name" value="RmlC-like cupins"/>
    <property type="match status" value="1"/>
</dbReference>
<keyword evidence="1" id="KW-0732">Signal</keyword>
<accession>A0A4Y9M8D9</accession>
<sequence length="232" mass="25148">MNRTILKGGILFALASVALTASLKAEDLPPAFPREGSRKVLENSRVIIWDATWPKGKATLLHEHPVDYLSVTLVEGAVKITERDGTSSVGRPAPFGFVRFNPKGTIHAEEGVSDQERRAIMVELKTVPKPAEAAATKSGFPRDGATKGLENDRVAVWDVTWIQGQRIPRRQQGRDAVVVFLKGGVIRQSPEGAAVNDTRWNVGDVLYVPAGTDVPSEEATQGPPRAVVIELK</sequence>
<protein>
    <recommendedName>
        <fullName evidence="4">Cupin domain-containing protein</fullName>
    </recommendedName>
</protein>
<dbReference type="InterPro" id="IPR011051">
    <property type="entry name" value="RmlC_Cupin_sf"/>
</dbReference>
<evidence type="ECO:0000313" key="2">
    <source>
        <dbReference type="EMBL" id="TFV51285.1"/>
    </source>
</evidence>
<dbReference type="AlphaFoldDB" id="A0A4Y9M8D9"/>
<gene>
    <name evidence="2" type="ORF">E4K65_04250</name>
</gene>
<proteinExistence type="predicted"/>
<dbReference type="Proteomes" id="UP000297966">
    <property type="component" value="Unassembled WGS sequence"/>
</dbReference>
<organism evidence="2 3">
    <name type="scientific">Bradyrhizobium niftali</name>
    <dbReference type="NCBI Taxonomy" id="2560055"/>
    <lineage>
        <taxon>Bacteria</taxon>
        <taxon>Pseudomonadati</taxon>
        <taxon>Pseudomonadota</taxon>
        <taxon>Alphaproteobacteria</taxon>
        <taxon>Hyphomicrobiales</taxon>
        <taxon>Nitrobacteraceae</taxon>
        <taxon>Bradyrhizobium</taxon>
    </lineage>
</organism>
<feature type="chain" id="PRO_5021500035" description="Cupin domain-containing protein" evidence="1">
    <location>
        <begin position="26"/>
        <end position="232"/>
    </location>
</feature>
<evidence type="ECO:0000313" key="3">
    <source>
        <dbReference type="Proteomes" id="UP000297966"/>
    </source>
</evidence>
<comment type="caution">
    <text evidence="2">The sequence shown here is derived from an EMBL/GenBank/DDBJ whole genome shotgun (WGS) entry which is preliminary data.</text>
</comment>
<evidence type="ECO:0008006" key="4">
    <source>
        <dbReference type="Google" id="ProtNLM"/>
    </source>
</evidence>
<reference evidence="2 3" key="1">
    <citation type="submission" date="2019-03" db="EMBL/GenBank/DDBJ databases">
        <title>Bradyrhizobium diversity isolated from nodules of Chamaecrista fasciculata.</title>
        <authorList>
            <person name="Klepa M.S."/>
            <person name="Urquiaga M.O."/>
            <person name="Hungria M."/>
            <person name="Delamuta J.R."/>
        </authorList>
    </citation>
    <scope>NUCLEOTIDE SEQUENCE [LARGE SCALE GENOMIC DNA]</scope>
    <source>
        <strain evidence="2 3">CNPSo 3448</strain>
    </source>
</reference>
<dbReference type="InterPro" id="IPR014710">
    <property type="entry name" value="RmlC-like_jellyroll"/>
</dbReference>
<keyword evidence="3" id="KW-1185">Reference proteome</keyword>
<evidence type="ECO:0000256" key="1">
    <source>
        <dbReference type="SAM" id="SignalP"/>
    </source>
</evidence>